<feature type="domain" description="FAD/NAD(P)-binding" evidence="3">
    <location>
        <begin position="32"/>
        <end position="77"/>
    </location>
</feature>
<dbReference type="Pfam" id="PF04820">
    <property type="entry name" value="Trp_halogenase"/>
    <property type="match status" value="1"/>
</dbReference>
<evidence type="ECO:0000313" key="5">
    <source>
        <dbReference type="Proteomes" id="UP001500305"/>
    </source>
</evidence>
<keyword evidence="5" id="KW-1185">Reference proteome</keyword>
<evidence type="ECO:0000256" key="1">
    <source>
        <dbReference type="ARBA" id="ARBA00038396"/>
    </source>
</evidence>
<gene>
    <name evidence="4" type="ORF">GCM10010430_57240</name>
</gene>
<evidence type="ECO:0000313" key="4">
    <source>
        <dbReference type="EMBL" id="GAA2264969.1"/>
    </source>
</evidence>
<dbReference type="InterPro" id="IPR006905">
    <property type="entry name" value="Flavin_halogenase"/>
</dbReference>
<name>A0ABP5RKL7_9ACTN</name>
<dbReference type="Proteomes" id="UP001500305">
    <property type="component" value="Unassembled WGS sequence"/>
</dbReference>
<dbReference type="Gene3D" id="3.50.50.60">
    <property type="entry name" value="FAD/NAD(P)-binding domain"/>
    <property type="match status" value="1"/>
</dbReference>
<dbReference type="InterPro" id="IPR023753">
    <property type="entry name" value="FAD/NAD-binding_dom"/>
</dbReference>
<accession>A0ABP5RKL7</accession>
<dbReference type="Gene3D" id="3.30.9.100">
    <property type="match status" value="1"/>
</dbReference>
<protein>
    <submittedName>
        <fullName evidence="4">Tryptophan 7-halogenase</fullName>
    </submittedName>
</protein>
<organism evidence="4 5">
    <name type="scientific">Kitasatospora cystarginea</name>
    <dbReference type="NCBI Taxonomy" id="58350"/>
    <lineage>
        <taxon>Bacteria</taxon>
        <taxon>Bacillati</taxon>
        <taxon>Actinomycetota</taxon>
        <taxon>Actinomycetes</taxon>
        <taxon>Kitasatosporales</taxon>
        <taxon>Streptomycetaceae</taxon>
        <taxon>Kitasatospora</taxon>
    </lineage>
</organism>
<proteinExistence type="inferred from homology"/>
<evidence type="ECO:0000256" key="2">
    <source>
        <dbReference type="SAM" id="MobiDB-lite"/>
    </source>
</evidence>
<dbReference type="InterPro" id="IPR050816">
    <property type="entry name" value="Flavin-dep_Halogenase_NPB"/>
</dbReference>
<comment type="similarity">
    <text evidence="1">Belongs to the flavin-dependent halogenase family. Bacterial tryptophan halogenase subfamily.</text>
</comment>
<dbReference type="SUPFAM" id="SSF51905">
    <property type="entry name" value="FAD/NAD(P)-binding domain"/>
    <property type="match status" value="1"/>
</dbReference>
<feature type="compositionally biased region" description="Basic residues" evidence="2">
    <location>
        <begin position="9"/>
        <end position="25"/>
    </location>
</feature>
<evidence type="ECO:0000259" key="3">
    <source>
        <dbReference type="Pfam" id="PF07992"/>
    </source>
</evidence>
<feature type="region of interest" description="Disordered" evidence="2">
    <location>
        <begin position="1"/>
        <end position="32"/>
    </location>
</feature>
<dbReference type="PANTHER" id="PTHR43747:SF1">
    <property type="entry name" value="SLR1998 PROTEIN"/>
    <property type="match status" value="1"/>
</dbReference>
<sequence>MRRDPMHQRPTHQHLHRPSPPARRRGGGDGHYDVVVAGGGPAGSAAALTLARAGRRVLLADAGNGPPKVGESLPAAARLLLHDLGAGEGPVATGHLTCYANLSCWGSTALGRTDFINDPHGPGWHLDRARFDRSLREAARAAGAETAERTRARVKYRQPDGSWLVTLRGPGAERTVGCDWLVDASGRRRAIVSIGRAAVRRTDHLIATCLELAPDPAGRIAESASLVESAEDGWWYTALLPGRRRLVAYFTDADLAPPAIRNRSEFGRLLRQTRHIAARAGVHPLPADALPRRAPAHSSHLDVPTGDGWIAVGDAATAFDPISSQGVLTALYTGTAGASALAAHLDGDGHALAAYRANVTEILTAYRRNHRTVYRQESRWSDRLFWQRRHASHPQSDIRKEPV</sequence>
<dbReference type="Pfam" id="PF07992">
    <property type="entry name" value="Pyr_redox_2"/>
    <property type="match status" value="1"/>
</dbReference>
<dbReference type="PANTHER" id="PTHR43747">
    <property type="entry name" value="FAD-BINDING PROTEIN"/>
    <property type="match status" value="1"/>
</dbReference>
<comment type="caution">
    <text evidence="4">The sequence shown here is derived from an EMBL/GenBank/DDBJ whole genome shotgun (WGS) entry which is preliminary data.</text>
</comment>
<reference evidence="5" key="1">
    <citation type="journal article" date="2019" name="Int. J. Syst. Evol. Microbiol.">
        <title>The Global Catalogue of Microorganisms (GCM) 10K type strain sequencing project: providing services to taxonomists for standard genome sequencing and annotation.</title>
        <authorList>
            <consortium name="The Broad Institute Genomics Platform"/>
            <consortium name="The Broad Institute Genome Sequencing Center for Infectious Disease"/>
            <person name="Wu L."/>
            <person name="Ma J."/>
        </authorList>
    </citation>
    <scope>NUCLEOTIDE SEQUENCE [LARGE SCALE GENOMIC DNA]</scope>
    <source>
        <strain evidence="5">JCM 7356</strain>
    </source>
</reference>
<dbReference type="EMBL" id="BAAATR010000031">
    <property type="protein sequence ID" value="GAA2264969.1"/>
    <property type="molecule type" value="Genomic_DNA"/>
</dbReference>
<dbReference type="PRINTS" id="PR00420">
    <property type="entry name" value="RNGMNOXGNASE"/>
</dbReference>
<dbReference type="InterPro" id="IPR036188">
    <property type="entry name" value="FAD/NAD-bd_sf"/>
</dbReference>